<keyword evidence="2" id="KW-0808">Transferase</keyword>
<dbReference type="PANTHER" id="PTHR12203">
    <property type="entry name" value="KDEL LYS-ASP-GLU-LEU CONTAINING - RELATED"/>
    <property type="match status" value="1"/>
</dbReference>
<dbReference type="Proteomes" id="UP001516023">
    <property type="component" value="Unassembled WGS sequence"/>
</dbReference>
<dbReference type="AlphaFoldDB" id="A0ABD3Q2L5"/>
<dbReference type="SMART" id="SM00672">
    <property type="entry name" value="CAP10"/>
    <property type="match status" value="1"/>
</dbReference>
<sequence>MQKHRRHLSLSLTLLATAACTIYLLPARRVSRQSHVDDLHHSSSTRHLHALAQFNDPTTVEFKHPIHFSKSKAYDVKEPSTRKVKPYNIESVLRTIKAFRYQAFFFVYHSTKDEFIVIHNQAGCDFGCARIYRIASILAFALRHNFPQRFHGNEDFVLLLSTGDVPRLHAQCVAGHCLAEDFAPILQFGSMYDASILPSGIAMPMPVKPHLPCFDSWQQSIFRDKTGGRVCGYLLPERISSEQSDPKAVMMQHGLIFREDFSWAELIPQIVWRGTDFVFLHSMFHEMRAPDYNADVKPKIATLNDRDDVTRAAIRALWELGDEVLLPRWRGVLLTSEAELEAKELSTKQPNSNLLPWINIKFASSAISSKKIPASQNHNLLALQSVGITAIGEYISVQEQSKYKYHIDLGGGGGTTWTGTIEKLAMPGVLFHHVTPTTDYFYNRLIAWVHYIPVRADLSDLREKFDWAEAHPGEAQKIAAAGTEFAKWVGTVDGFATMYQEYLVDPLKQCLEAYIPLDKEIFGDKTVMDLIDERGDDSWHVVAICSGLHVESCRDLNGTKVT</sequence>
<evidence type="ECO:0000256" key="2">
    <source>
        <dbReference type="ARBA" id="ARBA00022679"/>
    </source>
</evidence>
<feature type="domain" description="Glycosyl transferase CAP10" evidence="3">
    <location>
        <begin position="255"/>
        <end position="505"/>
    </location>
</feature>
<dbReference type="InterPro" id="IPR006598">
    <property type="entry name" value="CAP10"/>
</dbReference>
<comment type="caution">
    <text evidence="4">The sequence shown here is derived from an EMBL/GenBank/DDBJ whole genome shotgun (WGS) entry which is preliminary data.</text>
</comment>
<accession>A0ABD3Q2L5</accession>
<evidence type="ECO:0000259" key="3">
    <source>
        <dbReference type="SMART" id="SM00672"/>
    </source>
</evidence>
<proteinExistence type="inferred from homology"/>
<evidence type="ECO:0000313" key="4">
    <source>
        <dbReference type="EMBL" id="KAL3794197.1"/>
    </source>
</evidence>
<reference evidence="4 5" key="1">
    <citation type="journal article" date="2020" name="G3 (Bethesda)">
        <title>Improved Reference Genome for Cyclotella cryptica CCMP332, a Model for Cell Wall Morphogenesis, Salinity Adaptation, and Lipid Production in Diatoms (Bacillariophyta).</title>
        <authorList>
            <person name="Roberts W.R."/>
            <person name="Downey K.M."/>
            <person name="Ruck E.C."/>
            <person name="Traller J.C."/>
            <person name="Alverson A.J."/>
        </authorList>
    </citation>
    <scope>NUCLEOTIDE SEQUENCE [LARGE SCALE GENOMIC DNA]</scope>
    <source>
        <strain evidence="4 5">CCMP332</strain>
    </source>
</reference>
<evidence type="ECO:0000313" key="5">
    <source>
        <dbReference type="Proteomes" id="UP001516023"/>
    </source>
</evidence>
<keyword evidence="5" id="KW-1185">Reference proteome</keyword>
<protein>
    <recommendedName>
        <fullName evidence="3">Glycosyl transferase CAP10 domain-containing protein</fullName>
    </recommendedName>
</protein>
<evidence type="ECO:0000256" key="1">
    <source>
        <dbReference type="ARBA" id="ARBA00010118"/>
    </source>
</evidence>
<gene>
    <name evidence="4" type="ORF">HJC23_012904</name>
</gene>
<comment type="similarity">
    <text evidence="1">Belongs to the glycosyltransferase 90 family.</text>
</comment>
<dbReference type="PANTHER" id="PTHR12203:SF35">
    <property type="entry name" value="PROTEIN O-GLUCOSYLTRANSFERASE 1"/>
    <property type="match status" value="1"/>
</dbReference>
<dbReference type="GO" id="GO:0016740">
    <property type="term" value="F:transferase activity"/>
    <property type="evidence" value="ECO:0007669"/>
    <property type="project" value="UniProtKB-KW"/>
</dbReference>
<dbReference type="EMBL" id="JABMIG020000083">
    <property type="protein sequence ID" value="KAL3794197.1"/>
    <property type="molecule type" value="Genomic_DNA"/>
</dbReference>
<name>A0ABD3Q2L5_9STRA</name>
<dbReference type="InterPro" id="IPR051091">
    <property type="entry name" value="O-Glucosyltr/Glycosyltrsf_90"/>
</dbReference>
<dbReference type="Pfam" id="PF05686">
    <property type="entry name" value="Glyco_transf_90"/>
    <property type="match status" value="1"/>
</dbReference>
<dbReference type="PROSITE" id="PS51257">
    <property type="entry name" value="PROKAR_LIPOPROTEIN"/>
    <property type="match status" value="1"/>
</dbReference>
<organism evidence="4 5">
    <name type="scientific">Cyclotella cryptica</name>
    <dbReference type="NCBI Taxonomy" id="29204"/>
    <lineage>
        <taxon>Eukaryota</taxon>
        <taxon>Sar</taxon>
        <taxon>Stramenopiles</taxon>
        <taxon>Ochrophyta</taxon>
        <taxon>Bacillariophyta</taxon>
        <taxon>Coscinodiscophyceae</taxon>
        <taxon>Thalassiosirophycidae</taxon>
        <taxon>Stephanodiscales</taxon>
        <taxon>Stephanodiscaceae</taxon>
        <taxon>Cyclotella</taxon>
    </lineage>
</organism>